<proteinExistence type="inferred from homology"/>
<dbReference type="SUPFAM" id="SSF52540">
    <property type="entry name" value="P-loop containing nucleoside triphosphate hydrolases"/>
    <property type="match status" value="1"/>
</dbReference>
<comment type="caution">
    <text evidence="14">The sequence shown here is derived from an EMBL/GenBank/DDBJ whole genome shotgun (WGS) entry which is preliminary data.</text>
</comment>
<evidence type="ECO:0000256" key="6">
    <source>
        <dbReference type="ARBA" id="ARBA00023175"/>
    </source>
</evidence>
<gene>
    <name evidence="14" type="ORF">WJX75_005436</name>
</gene>
<evidence type="ECO:0000256" key="7">
    <source>
        <dbReference type="ARBA" id="ARBA00023212"/>
    </source>
</evidence>
<dbReference type="PROSITE" id="PS50067">
    <property type="entry name" value="KINESIN_MOTOR_2"/>
    <property type="match status" value="1"/>
</dbReference>
<name>A0ABR2YCB4_9CHLO</name>
<comment type="function">
    <text evidence="9">Responsible for microtubule translocation. May be important for the organization of phragmoplast-specific arrays of microtubules. Plays an essential role in stabilizing the mitotic spindle. Required during mitotic cytokinesis.</text>
</comment>
<feature type="region of interest" description="Disordered" evidence="12">
    <location>
        <begin position="973"/>
        <end position="1012"/>
    </location>
</feature>
<feature type="coiled-coil region" evidence="11">
    <location>
        <begin position="357"/>
        <end position="457"/>
    </location>
</feature>
<evidence type="ECO:0000259" key="13">
    <source>
        <dbReference type="PROSITE" id="PS50067"/>
    </source>
</evidence>
<evidence type="ECO:0000256" key="4">
    <source>
        <dbReference type="ARBA" id="ARBA00022741"/>
    </source>
</evidence>
<evidence type="ECO:0000256" key="10">
    <source>
        <dbReference type="PROSITE-ProRule" id="PRU00283"/>
    </source>
</evidence>
<keyword evidence="11" id="KW-0175">Coiled coil</keyword>
<dbReference type="EMBL" id="JALJOT010000016">
    <property type="protein sequence ID" value="KAK9902131.1"/>
    <property type="molecule type" value="Genomic_DNA"/>
</dbReference>
<evidence type="ECO:0000313" key="14">
    <source>
        <dbReference type="EMBL" id="KAK9902131.1"/>
    </source>
</evidence>
<dbReference type="InterPro" id="IPR001752">
    <property type="entry name" value="Kinesin_motor_dom"/>
</dbReference>
<comment type="similarity">
    <text evidence="8">Belongs to the TRAFAC class myosin-kinesin ATPase superfamily. Kinesin family. KIN-5/BimC subfamily.</text>
</comment>
<evidence type="ECO:0000313" key="15">
    <source>
        <dbReference type="Proteomes" id="UP001491310"/>
    </source>
</evidence>
<dbReference type="Pfam" id="PF00225">
    <property type="entry name" value="Kinesin"/>
    <property type="match status" value="1"/>
</dbReference>
<keyword evidence="4 10" id="KW-0547">Nucleotide-binding</keyword>
<dbReference type="SMART" id="SM00129">
    <property type="entry name" value="KISc"/>
    <property type="match status" value="1"/>
</dbReference>
<keyword evidence="6 10" id="KW-0505">Motor protein</keyword>
<protein>
    <recommendedName>
        <fullName evidence="13">Kinesin motor domain-containing protein</fullName>
    </recommendedName>
</protein>
<keyword evidence="2" id="KW-0963">Cytoplasm</keyword>
<evidence type="ECO:0000256" key="8">
    <source>
        <dbReference type="ARBA" id="ARBA00034704"/>
    </source>
</evidence>
<keyword evidence="15" id="KW-1185">Reference proteome</keyword>
<feature type="region of interest" description="Disordered" evidence="12">
    <location>
        <begin position="1026"/>
        <end position="1057"/>
    </location>
</feature>
<comment type="subcellular location">
    <subcellularLocation>
        <location evidence="1">Cytoplasm</location>
        <location evidence="1">Cytoskeleton</location>
        <location evidence="1">Spindle</location>
    </subcellularLocation>
</comment>
<evidence type="ECO:0000256" key="5">
    <source>
        <dbReference type="ARBA" id="ARBA00022840"/>
    </source>
</evidence>
<dbReference type="InterPro" id="IPR027417">
    <property type="entry name" value="P-loop_NTPase"/>
</dbReference>
<reference evidence="14 15" key="1">
    <citation type="journal article" date="2024" name="Nat. Commun.">
        <title>Phylogenomics reveals the evolutionary origins of lichenization in chlorophyte algae.</title>
        <authorList>
            <person name="Puginier C."/>
            <person name="Libourel C."/>
            <person name="Otte J."/>
            <person name="Skaloud P."/>
            <person name="Haon M."/>
            <person name="Grisel S."/>
            <person name="Petersen M."/>
            <person name="Berrin J.G."/>
            <person name="Delaux P.M."/>
            <person name="Dal Grande F."/>
            <person name="Keller J."/>
        </authorList>
    </citation>
    <scope>NUCLEOTIDE SEQUENCE [LARGE SCALE GENOMIC DNA]</scope>
    <source>
        <strain evidence="14 15">SAG 216-7</strain>
    </source>
</reference>
<feature type="compositionally biased region" description="Low complexity" evidence="12">
    <location>
        <begin position="973"/>
        <end position="986"/>
    </location>
</feature>
<dbReference type="PRINTS" id="PR00380">
    <property type="entry name" value="KINESINHEAVY"/>
</dbReference>
<evidence type="ECO:0000256" key="11">
    <source>
        <dbReference type="SAM" id="Coils"/>
    </source>
</evidence>
<evidence type="ECO:0000256" key="12">
    <source>
        <dbReference type="SAM" id="MobiDB-lite"/>
    </source>
</evidence>
<evidence type="ECO:0000256" key="2">
    <source>
        <dbReference type="ARBA" id="ARBA00022490"/>
    </source>
</evidence>
<dbReference type="InterPro" id="IPR047241">
    <property type="entry name" value="KIF11-like_kin_motor_dom"/>
</dbReference>
<organism evidence="14 15">
    <name type="scientific">Coccomyxa subellipsoidea</name>
    <dbReference type="NCBI Taxonomy" id="248742"/>
    <lineage>
        <taxon>Eukaryota</taxon>
        <taxon>Viridiplantae</taxon>
        <taxon>Chlorophyta</taxon>
        <taxon>core chlorophytes</taxon>
        <taxon>Trebouxiophyceae</taxon>
        <taxon>Trebouxiophyceae incertae sedis</taxon>
        <taxon>Coccomyxaceae</taxon>
        <taxon>Coccomyxa</taxon>
    </lineage>
</organism>
<evidence type="ECO:0000256" key="1">
    <source>
        <dbReference type="ARBA" id="ARBA00004186"/>
    </source>
</evidence>
<dbReference type="InterPro" id="IPR019821">
    <property type="entry name" value="Kinesin_motor_CS"/>
</dbReference>
<sequence>MASSRNGAVNVQVILRCRPLSKEEVVNGTHQVITCNERAREVTVSQNVGGKQLGRSFHFDKVFDPDSGQAKLYRMAIKPIVEEVLEGFNCTIFAYGQTGTGKTYTMEGGPRNNGEVNSEELSEEAGVIPRAIHQIFSILDENDAEYTVKCSFLELYNEETTDLLAVGDAVDQKLKMLEDNGRVVVQGLEEIIVKNKLDIYALLDRGSAKRRTAETLLNKQSSRSHSVFCVTVHMREVSAEGEEVIKTGKLYLVDLAGSENVNRSGAVDARAKEAGLINKSLLTLGRVITALVEKSPHVPYRDSKLTRLLRDSLGGRTKTCVIATIAPTVQCQEETLSTLDYAHRAKNIRNRPEVNQKVSKTAHIKELNQEIDRLKAELFCTREKNGVYLPADQFQQREQNSAQLAARVESLEGDLELLKEAHKTDMDAAAAELASVQEELQSTFAALQQSLVALEERDFLIATHERSEAALAGHASTLTTGLESAAANVEALFTRLDASYSRETANSAAVEDIRSTASTCLGDMQAAFEAAMSAQQQRSSQVQAALDTYLQRKTADLATLQGEMETLRERLDTIASTTGAAVNQTTLAGSSALHALQTQHTSYAQSAQQAATEASQKLDEAYTSLGASFAAAGAQLDAFAAEQAAAGDAMLATVGRATAAARAALGRTDAAAAAAGAATAGAMDAQAAALLRFGEAFTTDMAQEQAKLVEEVSAMLNGFAARKTAEVAAAVGGMQATLAEGRTDVTAKLGILTQATCSANSALQAEDAGAAEAAAKLSARREELQAAMAGTLQEGTTRGLSLRQTAADGAVAAGDLLSSHAAAVESGVSGALDTLSAALSAAKQQCSSAVAGAESGRAGVLARLQTSHEADRDSISRTADTLSQGATLLQDFGGKHMGALTQLSGSVDSFGSQQYTRDPQAGDAPVHAPPDVPPASWIDDMRTPPLEAVLSQFRAQKGGPAATDGAVAAMPTEATAPTEAAAPADAAAEDPVETPRSACGSEQDACAGENVNPNRVVAAASAALEKIEQQPLAPRFKVSRIPGARSRGGSRHTSPMR</sequence>
<keyword evidence="3" id="KW-0493">Microtubule</keyword>
<feature type="coiled-coil region" evidence="11">
    <location>
        <begin position="550"/>
        <end position="577"/>
    </location>
</feature>
<dbReference type="InterPro" id="IPR047149">
    <property type="entry name" value="KIF11-like"/>
</dbReference>
<dbReference type="PANTHER" id="PTHR47970:SF12">
    <property type="entry name" value="KINESIN FAMILY MEMBER 11"/>
    <property type="match status" value="1"/>
</dbReference>
<feature type="binding site" evidence="10">
    <location>
        <begin position="96"/>
        <end position="103"/>
    </location>
    <ligand>
        <name>ATP</name>
        <dbReference type="ChEBI" id="CHEBI:30616"/>
    </ligand>
</feature>
<dbReference type="PROSITE" id="PS00411">
    <property type="entry name" value="KINESIN_MOTOR_1"/>
    <property type="match status" value="1"/>
</dbReference>
<keyword evidence="7" id="KW-0206">Cytoskeleton</keyword>
<evidence type="ECO:0000256" key="9">
    <source>
        <dbReference type="ARBA" id="ARBA00046159"/>
    </source>
</evidence>
<evidence type="ECO:0000256" key="3">
    <source>
        <dbReference type="ARBA" id="ARBA00022701"/>
    </source>
</evidence>
<dbReference type="CDD" id="cd01364">
    <property type="entry name" value="KISc_BimC_Eg5"/>
    <property type="match status" value="1"/>
</dbReference>
<feature type="domain" description="Kinesin motor" evidence="13">
    <location>
        <begin position="10"/>
        <end position="348"/>
    </location>
</feature>
<dbReference type="PANTHER" id="PTHR47970">
    <property type="entry name" value="KINESIN-LIKE PROTEIN KIF11"/>
    <property type="match status" value="1"/>
</dbReference>
<dbReference type="Proteomes" id="UP001491310">
    <property type="component" value="Unassembled WGS sequence"/>
</dbReference>
<dbReference type="InterPro" id="IPR036961">
    <property type="entry name" value="Kinesin_motor_dom_sf"/>
</dbReference>
<feature type="region of interest" description="Disordered" evidence="12">
    <location>
        <begin position="910"/>
        <end position="940"/>
    </location>
</feature>
<accession>A0ABR2YCB4</accession>
<dbReference type="Gene3D" id="3.40.850.10">
    <property type="entry name" value="Kinesin motor domain"/>
    <property type="match status" value="1"/>
</dbReference>
<keyword evidence="5 10" id="KW-0067">ATP-binding</keyword>